<evidence type="ECO:0000313" key="1">
    <source>
        <dbReference type="EMBL" id="KAJ3536809.1"/>
    </source>
</evidence>
<name>A0ACC1SCN5_9HYPO</name>
<protein>
    <submittedName>
        <fullName evidence="1">Uncharacterized protein</fullName>
    </submittedName>
</protein>
<organism evidence="1 2">
    <name type="scientific">Fusarium decemcellulare</name>
    <dbReference type="NCBI Taxonomy" id="57161"/>
    <lineage>
        <taxon>Eukaryota</taxon>
        <taxon>Fungi</taxon>
        <taxon>Dikarya</taxon>
        <taxon>Ascomycota</taxon>
        <taxon>Pezizomycotina</taxon>
        <taxon>Sordariomycetes</taxon>
        <taxon>Hypocreomycetidae</taxon>
        <taxon>Hypocreales</taxon>
        <taxon>Nectriaceae</taxon>
        <taxon>Fusarium</taxon>
        <taxon>Fusarium decemcellulare species complex</taxon>
    </lineage>
</organism>
<proteinExistence type="predicted"/>
<gene>
    <name evidence="1" type="ORF">NM208_g6566</name>
</gene>
<dbReference type="Proteomes" id="UP001148629">
    <property type="component" value="Unassembled WGS sequence"/>
</dbReference>
<sequence length="609" mass="64163">MLTTTGNAVRWQQLAQGIFVGVPVDEWDDSVNKIGNEEWEVHSNASAIERGLELEGRDFDATCQVITDCLRTGAQYTLLAGWTAWVRMADYASNRARKDIFQFLNQPFVANAAGVAIAGIISGQVNEAAKHSCSTAGSTEADVVGAAVGSVLQANPSASDVTITVNGPSGSWTITSRSSASSAIESSSTADESVSSPSTIGASTAKTSSTESIGETLTTTASLATDTSTVTSSFVTITTTIEFSGTTSSETTSSTFFPADLFPCKDRSNCVAQIEIYDFVRCDCVGGFCQVETVTSDASTTTSDSHVQTTESTTAIEATTTTETITTDTTTTDITTTDTTTTGTTAESSTAEIMTIDTTTSDTSTDTTTQTTTAETTTTETTASETTTTTTTTSVEAQSTAFKCDVYGYLIQKRALYRVDIASGSSTLIASNIGPGGYINGIGYNRHDNQIYGMVVTSTGSTLIKIGADGTWSLLPATVSNRNIIMGDIDSNGNYWISDTGRPWWKIDLWPTSPTFGRIVASGTATHSDYIADWAYTTLRSYGELTGDNVWGALYASSEGIIYGSENSSGNIYKFPISPTIGNPSFLAAGPSSNFNDGARCIDSLPVRR</sequence>
<dbReference type="EMBL" id="JANRMS010000617">
    <property type="protein sequence ID" value="KAJ3536809.1"/>
    <property type="molecule type" value="Genomic_DNA"/>
</dbReference>
<keyword evidence="2" id="KW-1185">Reference proteome</keyword>
<evidence type="ECO:0000313" key="2">
    <source>
        <dbReference type="Proteomes" id="UP001148629"/>
    </source>
</evidence>
<accession>A0ACC1SCN5</accession>
<reference evidence="1" key="1">
    <citation type="submission" date="2022-08" db="EMBL/GenBank/DDBJ databases">
        <title>Genome Sequence of Fusarium decemcellulare.</title>
        <authorList>
            <person name="Buettner E."/>
        </authorList>
    </citation>
    <scope>NUCLEOTIDE SEQUENCE</scope>
    <source>
        <strain evidence="1">Babe19</strain>
    </source>
</reference>
<comment type="caution">
    <text evidence="1">The sequence shown here is derived from an EMBL/GenBank/DDBJ whole genome shotgun (WGS) entry which is preliminary data.</text>
</comment>